<feature type="binding site" evidence="10">
    <location>
        <position position="334"/>
    </location>
    <ligand>
        <name>substrate</name>
    </ligand>
</feature>
<comment type="subunit">
    <text evidence="10">Homodimer.</text>
</comment>
<comment type="cofactor">
    <cofactor evidence="10">
        <name>Zn(2+)</name>
        <dbReference type="ChEBI" id="CHEBI:29105"/>
    </cofactor>
    <cofactor evidence="10">
        <name>Mg(2+)</name>
        <dbReference type="ChEBI" id="CHEBI:18420"/>
    </cofactor>
    <cofactor evidence="10">
        <name>Co(2+)</name>
        <dbReference type="ChEBI" id="CHEBI:48828"/>
    </cofactor>
    <text evidence="10">Binds 1 divalent metal cation per subunit. Can use ions such as Zn(2+), Mg(2+) or Co(2+).</text>
</comment>
<dbReference type="EMBL" id="FUGD01000099">
    <property type="protein sequence ID" value="SJM37724.1"/>
    <property type="molecule type" value="Genomic_DNA"/>
</dbReference>
<comment type="miscellaneous">
    <text evidence="10">The active site is located at the dimer interface.</text>
</comment>
<feature type="binding site" evidence="10">
    <location>
        <position position="326"/>
    </location>
    <ligand>
        <name>a divalent metal cation</name>
        <dbReference type="ChEBI" id="CHEBI:60240"/>
        <note>ligand shared between dimeric partners</note>
    </ligand>
</feature>
<dbReference type="GO" id="GO:0050570">
    <property type="term" value="F:4-hydroxythreonine-4-phosphate dehydrogenase activity"/>
    <property type="evidence" value="ECO:0007669"/>
    <property type="project" value="UniProtKB-UniRule"/>
</dbReference>
<dbReference type="AlphaFoldDB" id="A0A1R4EGZ5"/>
<keyword evidence="6 10" id="KW-0560">Oxidoreductase</keyword>
<keyword evidence="9 10" id="KW-0170">Cobalt</keyword>
<comment type="pathway">
    <text evidence="10">Cofactor biosynthesis; pyridoxine 5'-phosphate biosynthesis; pyridoxine 5'-phosphate from D-erythrose 4-phosphate: step 4/5.</text>
</comment>
<dbReference type="GO" id="GO:0000287">
    <property type="term" value="F:magnesium ion binding"/>
    <property type="evidence" value="ECO:0007669"/>
    <property type="project" value="UniProtKB-UniRule"/>
</dbReference>
<keyword evidence="1 10" id="KW-0963">Cytoplasm</keyword>
<keyword evidence="7 10" id="KW-0520">NAD</keyword>
<dbReference type="STRING" id="1945520.A1019T_01708"/>
<dbReference type="PANTHER" id="PTHR30004:SF5">
    <property type="entry name" value="4-HYDROXYTHREONINE-4-PHOSPHATE DEHYDROGENASE"/>
    <property type="match status" value="1"/>
</dbReference>
<dbReference type="InterPro" id="IPR005255">
    <property type="entry name" value="PdxA_fam"/>
</dbReference>
<accession>A0A1R4EGZ5</accession>
<keyword evidence="8 10" id="KW-0664">Pyridoxine biosynthesis</keyword>
<keyword evidence="12" id="KW-1185">Reference proteome</keyword>
<dbReference type="SUPFAM" id="SSF53659">
    <property type="entry name" value="Isocitrate/Isopropylmalate dehydrogenase-like"/>
    <property type="match status" value="1"/>
</dbReference>
<evidence type="ECO:0000313" key="11">
    <source>
        <dbReference type="EMBL" id="SJM37724.1"/>
    </source>
</evidence>
<dbReference type="InterPro" id="IPR037510">
    <property type="entry name" value="PdxA"/>
</dbReference>
<dbReference type="PANTHER" id="PTHR30004">
    <property type="entry name" value="4-HYDROXYTHREONINE-4-PHOSPHATE DEHYDROGENASE"/>
    <property type="match status" value="1"/>
</dbReference>
<dbReference type="GO" id="GO:0008270">
    <property type="term" value="F:zinc ion binding"/>
    <property type="evidence" value="ECO:0007669"/>
    <property type="project" value="UniProtKB-UniRule"/>
</dbReference>
<proteinExistence type="inferred from homology"/>
<feature type="binding site" evidence="10">
    <location>
        <position position="196"/>
    </location>
    <ligand>
        <name>substrate</name>
    </ligand>
</feature>
<evidence type="ECO:0000256" key="10">
    <source>
        <dbReference type="HAMAP-Rule" id="MF_00536"/>
    </source>
</evidence>
<comment type="subcellular location">
    <subcellularLocation>
        <location evidence="10">Cytoplasm</location>
    </subcellularLocation>
</comment>
<dbReference type="EC" id="1.1.1.262" evidence="10"/>
<evidence type="ECO:0000256" key="6">
    <source>
        <dbReference type="ARBA" id="ARBA00023002"/>
    </source>
</evidence>
<feature type="binding site" evidence="10">
    <location>
        <position position="271"/>
    </location>
    <ligand>
        <name>a divalent metal cation</name>
        <dbReference type="ChEBI" id="CHEBI:60240"/>
        <note>ligand shared between dimeric partners</note>
    </ligand>
</feature>
<evidence type="ECO:0000256" key="8">
    <source>
        <dbReference type="ARBA" id="ARBA00023096"/>
    </source>
</evidence>
<keyword evidence="3 10" id="KW-0862">Zinc</keyword>
<dbReference type="GO" id="GO:0042823">
    <property type="term" value="P:pyridoxal phosphate biosynthetic process"/>
    <property type="evidence" value="ECO:0007669"/>
    <property type="project" value="UniProtKB-UniRule"/>
</dbReference>
<comment type="catalytic activity">
    <reaction evidence="10">
        <text>4-(phosphooxy)-L-threonine + NAD(+) = 3-amino-2-oxopropyl phosphate + CO2 + NADH</text>
        <dbReference type="Rhea" id="RHEA:32275"/>
        <dbReference type="ChEBI" id="CHEBI:16526"/>
        <dbReference type="ChEBI" id="CHEBI:57279"/>
        <dbReference type="ChEBI" id="CHEBI:57540"/>
        <dbReference type="ChEBI" id="CHEBI:57945"/>
        <dbReference type="ChEBI" id="CHEBI:58452"/>
        <dbReference type="EC" id="1.1.1.262"/>
    </reaction>
</comment>
<evidence type="ECO:0000256" key="4">
    <source>
        <dbReference type="ARBA" id="ARBA00022842"/>
    </source>
</evidence>
<sequence>MTTHSSDLDSSSQNMMDSQSSFALPPLILTTGEPAGIGMDIVLQLAVAGELSKLDFPVVVLADEEALKQRFEQVYGKQIQSLEAPLWQRITQASEVINASDNSPQFLNDKILQAKSAGVAADISPKFYLIHVSCDSPVIAGQLNVDNAAMVITQLQIAHELAQSKAASAIVTGPLQKSVLIDAGITLEDGSMFTGHTEFFMQKSGCDNVVMMLANNAMKVALVTIHMPLKEVAEAITPENVRQTVQILLDDLQQKFGLADPKVLVCGLNPHAGEDGHLGTEEIEVINPVLKQFQDKGVNISSAMPADTLFTQRHLKHCDAVIAMYHDQGLPVLKSHGFGDTVNLTLGLPYIRTSVDHGTALDLAGNKSLASAETAKADGGQASSSSLWQALKMANDMAKSTLALS</sequence>
<evidence type="ECO:0000256" key="9">
    <source>
        <dbReference type="ARBA" id="ARBA00023285"/>
    </source>
</evidence>
<dbReference type="Pfam" id="PF04166">
    <property type="entry name" value="PdxA"/>
    <property type="match status" value="1"/>
</dbReference>
<dbReference type="GO" id="GO:0051287">
    <property type="term" value="F:NAD binding"/>
    <property type="evidence" value="ECO:0007669"/>
    <property type="project" value="InterPro"/>
</dbReference>
<dbReference type="GO" id="GO:0008615">
    <property type="term" value="P:pyridoxine biosynthetic process"/>
    <property type="evidence" value="ECO:0007669"/>
    <property type="project" value="UniProtKB-UniRule"/>
</dbReference>
<organism evidence="11 12">
    <name type="scientific">Psychrobacter pasteurii</name>
    <dbReference type="NCBI Taxonomy" id="1945520"/>
    <lineage>
        <taxon>Bacteria</taxon>
        <taxon>Pseudomonadati</taxon>
        <taxon>Pseudomonadota</taxon>
        <taxon>Gammaproteobacteria</taxon>
        <taxon>Moraxellales</taxon>
        <taxon>Moraxellaceae</taxon>
        <taxon>Psychrobacter</taxon>
    </lineage>
</organism>
<keyword evidence="5 10" id="KW-0521">NADP</keyword>
<evidence type="ECO:0000256" key="3">
    <source>
        <dbReference type="ARBA" id="ARBA00022833"/>
    </source>
</evidence>
<feature type="binding site" evidence="10">
    <location>
        <position position="197"/>
    </location>
    <ligand>
        <name>substrate</name>
    </ligand>
</feature>
<feature type="binding site" evidence="10">
    <location>
        <position position="343"/>
    </location>
    <ligand>
        <name>substrate</name>
    </ligand>
</feature>
<dbReference type="Proteomes" id="UP000188169">
    <property type="component" value="Unassembled WGS sequence"/>
</dbReference>
<evidence type="ECO:0000313" key="12">
    <source>
        <dbReference type="Proteomes" id="UP000188169"/>
    </source>
</evidence>
<evidence type="ECO:0000256" key="5">
    <source>
        <dbReference type="ARBA" id="ARBA00022857"/>
    </source>
</evidence>
<dbReference type="GO" id="GO:0005737">
    <property type="term" value="C:cytoplasm"/>
    <property type="evidence" value="ECO:0007669"/>
    <property type="project" value="UniProtKB-SubCell"/>
</dbReference>
<name>A0A1R4EGZ5_9GAMM</name>
<comment type="function">
    <text evidence="10">Catalyzes the NAD(P)-dependent oxidation of 4-(phosphooxy)-L-threonine (HTP) into 2-amino-3-oxo-4-(phosphooxy)butyric acid which spontaneously decarboxylates to form 3-amino-2-oxopropyl phosphate (AHAP).</text>
</comment>
<comment type="similarity">
    <text evidence="10">Belongs to the PdxA family.</text>
</comment>
<evidence type="ECO:0000256" key="7">
    <source>
        <dbReference type="ARBA" id="ARBA00023027"/>
    </source>
</evidence>
<protein>
    <recommendedName>
        <fullName evidence="10">4-hydroxythreonine-4-phosphate dehydrogenase</fullName>
        <ecNumber evidence="10">1.1.1.262</ecNumber>
    </recommendedName>
    <alternativeName>
        <fullName evidence="10">4-(phosphohydroxy)-L-threonine dehydrogenase</fullName>
    </alternativeName>
</protein>
<dbReference type="GO" id="GO:0050897">
    <property type="term" value="F:cobalt ion binding"/>
    <property type="evidence" value="ECO:0007669"/>
    <property type="project" value="UniProtKB-UniRule"/>
</dbReference>
<evidence type="ECO:0000256" key="1">
    <source>
        <dbReference type="ARBA" id="ARBA00022490"/>
    </source>
</evidence>
<feature type="binding site" evidence="10">
    <location>
        <position position="352"/>
    </location>
    <ligand>
        <name>substrate</name>
    </ligand>
</feature>
<dbReference type="NCBIfam" id="TIGR00557">
    <property type="entry name" value="pdxA"/>
    <property type="match status" value="1"/>
</dbReference>
<feature type="binding site" evidence="10">
    <location>
        <position position="226"/>
    </location>
    <ligand>
        <name>a divalent metal cation</name>
        <dbReference type="ChEBI" id="CHEBI:60240"/>
        <note>ligand shared between dimeric partners</note>
    </ligand>
</feature>
<gene>
    <name evidence="10 11" type="primary">pdxA</name>
    <name evidence="11" type="ORF">A1019T_01708</name>
</gene>
<reference evidence="12" key="1">
    <citation type="submission" date="2017-02" db="EMBL/GenBank/DDBJ databases">
        <authorList>
            <person name="Mornico D."/>
        </authorList>
    </citation>
    <scope>NUCLEOTIDE SEQUENCE [LARGE SCALE GENOMIC DNA]</scope>
</reference>
<keyword evidence="2 10" id="KW-0479">Metal-binding</keyword>
<dbReference type="Gene3D" id="3.40.718.10">
    <property type="entry name" value="Isopropylmalate Dehydrogenase"/>
    <property type="match status" value="1"/>
</dbReference>
<keyword evidence="4 10" id="KW-0460">Magnesium</keyword>
<dbReference type="UniPathway" id="UPA00244">
    <property type="reaction ID" value="UER00312"/>
</dbReference>
<dbReference type="HAMAP" id="MF_00536">
    <property type="entry name" value="PdxA"/>
    <property type="match status" value="1"/>
</dbReference>
<evidence type="ECO:0000256" key="2">
    <source>
        <dbReference type="ARBA" id="ARBA00022723"/>
    </source>
</evidence>